<evidence type="ECO:0000259" key="2">
    <source>
        <dbReference type="Pfam" id="PF00561"/>
    </source>
</evidence>
<feature type="transmembrane region" description="Helical" evidence="1">
    <location>
        <begin position="6"/>
        <end position="26"/>
    </location>
</feature>
<dbReference type="InterPro" id="IPR000073">
    <property type="entry name" value="AB_hydrolase_1"/>
</dbReference>
<dbReference type="Proteomes" id="UP001174909">
    <property type="component" value="Unassembled WGS sequence"/>
</dbReference>
<keyword evidence="4" id="KW-1185">Reference proteome</keyword>
<protein>
    <submittedName>
        <fullName evidence="3">Monoacylglycerol lipase ABHD6</fullName>
    </submittedName>
</protein>
<keyword evidence="1" id="KW-1133">Transmembrane helix</keyword>
<keyword evidence="1" id="KW-0812">Transmembrane</keyword>
<organism evidence="3 4">
    <name type="scientific">Geodia barretti</name>
    <name type="common">Barrett's horny sponge</name>
    <dbReference type="NCBI Taxonomy" id="519541"/>
    <lineage>
        <taxon>Eukaryota</taxon>
        <taxon>Metazoa</taxon>
        <taxon>Porifera</taxon>
        <taxon>Demospongiae</taxon>
        <taxon>Heteroscleromorpha</taxon>
        <taxon>Tetractinellida</taxon>
        <taxon>Astrophorina</taxon>
        <taxon>Geodiidae</taxon>
        <taxon>Geodia</taxon>
    </lineage>
</organism>
<dbReference type="PANTHER" id="PTHR43798:SF33">
    <property type="entry name" value="HYDROLASE, PUTATIVE (AFU_ORTHOLOGUE AFUA_2G14860)-RELATED"/>
    <property type="match status" value="1"/>
</dbReference>
<dbReference type="InterPro" id="IPR029058">
    <property type="entry name" value="AB_hydrolase_fold"/>
</dbReference>
<proteinExistence type="predicted"/>
<accession>A0AA35W211</accession>
<dbReference type="GO" id="GO:0016020">
    <property type="term" value="C:membrane"/>
    <property type="evidence" value="ECO:0007669"/>
    <property type="project" value="TreeGrafter"/>
</dbReference>
<reference evidence="3" key="1">
    <citation type="submission" date="2023-03" db="EMBL/GenBank/DDBJ databases">
        <authorList>
            <person name="Steffen K."/>
            <person name="Cardenas P."/>
        </authorList>
    </citation>
    <scope>NUCLEOTIDE SEQUENCE</scope>
</reference>
<evidence type="ECO:0000256" key="1">
    <source>
        <dbReference type="SAM" id="Phobius"/>
    </source>
</evidence>
<dbReference type="AlphaFoldDB" id="A0AA35W211"/>
<dbReference type="Gene3D" id="3.40.50.1820">
    <property type="entry name" value="alpha/beta hydrolase"/>
    <property type="match status" value="1"/>
</dbReference>
<sequence>MVDFFFSLVCSPAAVAAVVLAMYYVFPSPLVQGYLRFGGYILAGLQRKSIKTKNFHFGYYERSPLPRNGNRDAATKPDAAGTTNSAHPTLLFLHGFTSNKESWVRVVMGLPRQWRILVLDMPGHGESSFDPTQDYSPFGMAEKVDMVQCCVCVGYLSCL</sequence>
<evidence type="ECO:0000313" key="3">
    <source>
        <dbReference type="EMBL" id="CAI8005042.1"/>
    </source>
</evidence>
<comment type="caution">
    <text evidence="3">The sequence shown here is derived from an EMBL/GenBank/DDBJ whole genome shotgun (WGS) entry which is preliminary data.</text>
</comment>
<keyword evidence="1" id="KW-0472">Membrane</keyword>
<gene>
    <name evidence="3" type="ORF">GBAR_LOCUS4059</name>
</gene>
<dbReference type="Pfam" id="PF00561">
    <property type="entry name" value="Abhydrolase_1"/>
    <property type="match status" value="1"/>
</dbReference>
<dbReference type="EMBL" id="CASHTH010000575">
    <property type="protein sequence ID" value="CAI8005042.1"/>
    <property type="molecule type" value="Genomic_DNA"/>
</dbReference>
<dbReference type="InterPro" id="IPR050266">
    <property type="entry name" value="AB_hydrolase_sf"/>
</dbReference>
<dbReference type="PANTHER" id="PTHR43798">
    <property type="entry name" value="MONOACYLGLYCEROL LIPASE"/>
    <property type="match status" value="1"/>
</dbReference>
<evidence type="ECO:0000313" key="4">
    <source>
        <dbReference type="Proteomes" id="UP001174909"/>
    </source>
</evidence>
<feature type="domain" description="AB hydrolase-1" evidence="2">
    <location>
        <begin position="88"/>
        <end position="146"/>
    </location>
</feature>
<dbReference type="SUPFAM" id="SSF53474">
    <property type="entry name" value="alpha/beta-Hydrolases"/>
    <property type="match status" value="1"/>
</dbReference>
<name>A0AA35W211_GEOBA</name>